<name>A0AAN7A166_9PEZI</name>
<evidence type="ECO:0000256" key="1">
    <source>
        <dbReference type="SAM" id="MobiDB-lite"/>
    </source>
</evidence>
<dbReference type="Proteomes" id="UP001302745">
    <property type="component" value="Unassembled WGS sequence"/>
</dbReference>
<reference evidence="2" key="2">
    <citation type="submission" date="2023-05" db="EMBL/GenBank/DDBJ databases">
        <authorList>
            <consortium name="Lawrence Berkeley National Laboratory"/>
            <person name="Steindorff A."/>
            <person name="Hensen N."/>
            <person name="Bonometti L."/>
            <person name="Westerberg I."/>
            <person name="Brannstrom I.O."/>
            <person name="Guillou S."/>
            <person name="Cros-Aarteil S."/>
            <person name="Calhoun S."/>
            <person name="Haridas S."/>
            <person name="Kuo A."/>
            <person name="Mondo S."/>
            <person name="Pangilinan J."/>
            <person name="Riley R."/>
            <person name="Labutti K."/>
            <person name="Andreopoulos B."/>
            <person name="Lipzen A."/>
            <person name="Chen C."/>
            <person name="Yanf M."/>
            <person name="Daum C."/>
            <person name="Ng V."/>
            <person name="Clum A."/>
            <person name="Ohm R."/>
            <person name="Martin F."/>
            <person name="Silar P."/>
            <person name="Natvig D."/>
            <person name="Lalanne C."/>
            <person name="Gautier V."/>
            <person name="Ament-Velasquez S.L."/>
            <person name="Kruys A."/>
            <person name="Hutchinson M.I."/>
            <person name="Powell A.J."/>
            <person name="Barry K."/>
            <person name="Miller A.N."/>
            <person name="Grigoriev I.V."/>
            <person name="Debuchy R."/>
            <person name="Gladieux P."/>
            <person name="Thoren M.H."/>
            <person name="Johannesson H."/>
        </authorList>
    </citation>
    <scope>NUCLEOTIDE SEQUENCE</scope>
    <source>
        <strain evidence="2">CBS 538.74</strain>
    </source>
</reference>
<comment type="caution">
    <text evidence="2">The sequence shown here is derived from an EMBL/GenBank/DDBJ whole genome shotgun (WGS) entry which is preliminary data.</text>
</comment>
<evidence type="ECO:0000313" key="2">
    <source>
        <dbReference type="EMBL" id="KAK4157599.1"/>
    </source>
</evidence>
<protein>
    <submittedName>
        <fullName evidence="2">Uncharacterized protein</fullName>
    </submittedName>
</protein>
<accession>A0AAN7A166</accession>
<dbReference type="AlphaFoldDB" id="A0AAN7A166"/>
<gene>
    <name evidence="2" type="ORF">C8A00DRAFT_11578</name>
</gene>
<organism evidence="2 3">
    <name type="scientific">Chaetomidium leptoderma</name>
    <dbReference type="NCBI Taxonomy" id="669021"/>
    <lineage>
        <taxon>Eukaryota</taxon>
        <taxon>Fungi</taxon>
        <taxon>Dikarya</taxon>
        <taxon>Ascomycota</taxon>
        <taxon>Pezizomycotina</taxon>
        <taxon>Sordariomycetes</taxon>
        <taxon>Sordariomycetidae</taxon>
        <taxon>Sordariales</taxon>
        <taxon>Chaetomiaceae</taxon>
        <taxon>Chaetomidium</taxon>
    </lineage>
</organism>
<feature type="region of interest" description="Disordered" evidence="1">
    <location>
        <begin position="221"/>
        <end position="242"/>
    </location>
</feature>
<proteinExistence type="predicted"/>
<dbReference type="EMBL" id="MU856848">
    <property type="protein sequence ID" value="KAK4157599.1"/>
    <property type="molecule type" value="Genomic_DNA"/>
</dbReference>
<feature type="compositionally biased region" description="Basic and acidic residues" evidence="1">
    <location>
        <begin position="229"/>
        <end position="242"/>
    </location>
</feature>
<evidence type="ECO:0000313" key="3">
    <source>
        <dbReference type="Proteomes" id="UP001302745"/>
    </source>
</evidence>
<reference evidence="2" key="1">
    <citation type="journal article" date="2023" name="Mol. Phylogenet. Evol.">
        <title>Genome-scale phylogeny and comparative genomics of the fungal order Sordariales.</title>
        <authorList>
            <person name="Hensen N."/>
            <person name="Bonometti L."/>
            <person name="Westerberg I."/>
            <person name="Brannstrom I.O."/>
            <person name="Guillou S."/>
            <person name="Cros-Aarteil S."/>
            <person name="Calhoun S."/>
            <person name="Haridas S."/>
            <person name="Kuo A."/>
            <person name="Mondo S."/>
            <person name="Pangilinan J."/>
            <person name="Riley R."/>
            <person name="LaButti K."/>
            <person name="Andreopoulos B."/>
            <person name="Lipzen A."/>
            <person name="Chen C."/>
            <person name="Yan M."/>
            <person name="Daum C."/>
            <person name="Ng V."/>
            <person name="Clum A."/>
            <person name="Steindorff A."/>
            <person name="Ohm R.A."/>
            <person name="Martin F."/>
            <person name="Silar P."/>
            <person name="Natvig D.O."/>
            <person name="Lalanne C."/>
            <person name="Gautier V."/>
            <person name="Ament-Velasquez S.L."/>
            <person name="Kruys A."/>
            <person name="Hutchinson M.I."/>
            <person name="Powell A.J."/>
            <person name="Barry K."/>
            <person name="Miller A.N."/>
            <person name="Grigoriev I.V."/>
            <person name="Debuchy R."/>
            <person name="Gladieux P."/>
            <person name="Hiltunen Thoren M."/>
            <person name="Johannesson H."/>
        </authorList>
    </citation>
    <scope>NUCLEOTIDE SEQUENCE</scope>
    <source>
        <strain evidence="2">CBS 538.74</strain>
    </source>
</reference>
<keyword evidence="3" id="KW-1185">Reference proteome</keyword>
<sequence length="242" mass="26642">MSAAGLAAGPDWKLPLEDYAVNCDGWAMPIPDGFDGNKLLVLKANSAITTKGWEAAASDMAAAGVQPWRHSLSLTPEEQDEDADAGANYRYILVGFGLTGLIEEHYKAAPSLKEKIDPRVLVDATGLWDDAPTLIPDLDSRVTVMVVALAEEIPSPRPVYLYALLNPIAGLCTPFKMRREECFYLPMFRHHTTKDIQSTHRRNSHWNTLVRAKRVLPPAQQPALGANEAVHDPEELPQAHDD</sequence>